<evidence type="ECO:0000313" key="2">
    <source>
        <dbReference type="Proteomes" id="UP000519897"/>
    </source>
</evidence>
<name>A0A7W6PRQ3_9HYPH</name>
<keyword evidence="2" id="KW-1185">Reference proteome</keyword>
<gene>
    <name evidence="1" type="ORF">GGQ72_002751</name>
</gene>
<dbReference type="AlphaFoldDB" id="A0A7W6PRQ3"/>
<sequence>MHVVTRLHQNGSLCRGKVPLSNLFENGSCAIVLIGGNQDLGPLLVYLGVADAVVMFALPIGQAECLSPSGRGAKMLSKEYGATDVPQRHPGSPPVARALEGLYCVPLAQLDFSLP</sequence>
<dbReference type="EMBL" id="JACIEC010000003">
    <property type="protein sequence ID" value="MBB4144194.1"/>
    <property type="molecule type" value="Genomic_DNA"/>
</dbReference>
<protein>
    <submittedName>
        <fullName evidence="1">Uncharacterized protein</fullName>
    </submittedName>
</protein>
<comment type="caution">
    <text evidence="1">The sequence shown here is derived from an EMBL/GenBank/DDBJ whole genome shotgun (WGS) entry which is preliminary data.</text>
</comment>
<dbReference type="Proteomes" id="UP000519897">
    <property type="component" value="Unassembled WGS sequence"/>
</dbReference>
<organism evidence="1 2">
    <name type="scientific">Rhizobium rhizoryzae</name>
    <dbReference type="NCBI Taxonomy" id="451876"/>
    <lineage>
        <taxon>Bacteria</taxon>
        <taxon>Pseudomonadati</taxon>
        <taxon>Pseudomonadota</taxon>
        <taxon>Alphaproteobacteria</taxon>
        <taxon>Hyphomicrobiales</taxon>
        <taxon>Rhizobiaceae</taxon>
        <taxon>Rhizobium/Agrobacterium group</taxon>
        <taxon>Rhizobium</taxon>
    </lineage>
</organism>
<reference evidence="1 2" key="1">
    <citation type="submission" date="2020-08" db="EMBL/GenBank/DDBJ databases">
        <title>Genomic Encyclopedia of Type Strains, Phase IV (KMG-IV): sequencing the most valuable type-strain genomes for metagenomic binning, comparative biology and taxonomic classification.</title>
        <authorList>
            <person name="Goeker M."/>
        </authorList>
    </citation>
    <scope>NUCLEOTIDE SEQUENCE [LARGE SCALE GENOMIC DNA]</scope>
    <source>
        <strain evidence="1 2">DSM 29514</strain>
    </source>
</reference>
<evidence type="ECO:0000313" key="1">
    <source>
        <dbReference type="EMBL" id="MBB4144194.1"/>
    </source>
</evidence>
<proteinExistence type="predicted"/>
<accession>A0A7W6PRQ3</accession>